<gene>
    <name evidence="2" type="ORF">PCOR1329_LOCUS18961</name>
</gene>
<feature type="region of interest" description="Disordered" evidence="1">
    <location>
        <begin position="342"/>
        <end position="364"/>
    </location>
</feature>
<name>A0ABN9RGR0_9DINO</name>
<dbReference type="EMBL" id="CAUYUJ010006003">
    <property type="protein sequence ID" value="CAK0815782.1"/>
    <property type="molecule type" value="Genomic_DNA"/>
</dbReference>
<protein>
    <submittedName>
        <fullName evidence="2">Uncharacterized protein</fullName>
    </submittedName>
</protein>
<keyword evidence="3" id="KW-1185">Reference proteome</keyword>
<evidence type="ECO:0000313" key="2">
    <source>
        <dbReference type="EMBL" id="CAK0815782.1"/>
    </source>
</evidence>
<comment type="caution">
    <text evidence="2">The sequence shown here is derived from an EMBL/GenBank/DDBJ whole genome shotgun (WGS) entry which is preliminary data.</text>
</comment>
<evidence type="ECO:0000313" key="3">
    <source>
        <dbReference type="Proteomes" id="UP001189429"/>
    </source>
</evidence>
<sequence>MPSFFSTAVRDSFCLCYLKGSPTALFRYPRGASKCGKKECWARYEGTFNRRTGIKDIFSPGSLSFSCEVCEISQDCEPSVEIPGFPPDASDGDGVEFAPRPLQDETEDDVAEPEIIEVPVVDESFPPPSLGGATEPCPSWQGAGGERGQIVLPLQCRVSPGTGGFEWQDQLKEGGCRGNLLALAFSDDLGDPGSSVIQAGGSRETQAKGAHIGLRVPQTHDLSGIEGRPLPAGLAIKVDENNPQFVSVWHKWRRSVRVEVITNGRRVILPKVHFLTIHRSFRGGDSMHVTLGYTRPPSLINIVGSTLRSLGLVPGTWLQEMIYHPRYYIDVVAFPESAATPCRDESVDDADAEDPDSSDDGRGARWWEWSSDDAYKGTGIFEDMKSMLSDLGDWLFNTGGSDVEFVSW</sequence>
<feature type="compositionally biased region" description="Acidic residues" evidence="1">
    <location>
        <begin position="346"/>
        <end position="358"/>
    </location>
</feature>
<organism evidence="2 3">
    <name type="scientific">Prorocentrum cordatum</name>
    <dbReference type="NCBI Taxonomy" id="2364126"/>
    <lineage>
        <taxon>Eukaryota</taxon>
        <taxon>Sar</taxon>
        <taxon>Alveolata</taxon>
        <taxon>Dinophyceae</taxon>
        <taxon>Prorocentrales</taxon>
        <taxon>Prorocentraceae</taxon>
        <taxon>Prorocentrum</taxon>
    </lineage>
</organism>
<evidence type="ECO:0000256" key="1">
    <source>
        <dbReference type="SAM" id="MobiDB-lite"/>
    </source>
</evidence>
<proteinExistence type="predicted"/>
<accession>A0ABN9RGR0</accession>
<dbReference type="Proteomes" id="UP001189429">
    <property type="component" value="Unassembled WGS sequence"/>
</dbReference>
<reference evidence="2" key="1">
    <citation type="submission" date="2023-10" db="EMBL/GenBank/DDBJ databases">
        <authorList>
            <person name="Chen Y."/>
            <person name="Shah S."/>
            <person name="Dougan E. K."/>
            <person name="Thang M."/>
            <person name="Chan C."/>
        </authorList>
    </citation>
    <scope>NUCLEOTIDE SEQUENCE [LARGE SCALE GENOMIC DNA]</scope>
</reference>